<evidence type="ECO:0000256" key="5">
    <source>
        <dbReference type="ARBA" id="ARBA00022692"/>
    </source>
</evidence>
<dbReference type="InterPro" id="IPR002549">
    <property type="entry name" value="AI-2E-like"/>
</dbReference>
<evidence type="ECO:0000256" key="1">
    <source>
        <dbReference type="ARBA" id="ARBA00004651"/>
    </source>
</evidence>
<evidence type="ECO:0000256" key="2">
    <source>
        <dbReference type="ARBA" id="ARBA00009773"/>
    </source>
</evidence>
<evidence type="ECO:0000256" key="8">
    <source>
        <dbReference type="SAM" id="MobiDB-lite"/>
    </source>
</evidence>
<feature type="transmembrane region" description="Helical" evidence="9">
    <location>
        <begin position="326"/>
        <end position="352"/>
    </location>
</feature>
<feature type="transmembrane region" description="Helical" evidence="9">
    <location>
        <begin position="233"/>
        <end position="252"/>
    </location>
</feature>
<evidence type="ECO:0000256" key="6">
    <source>
        <dbReference type="ARBA" id="ARBA00022989"/>
    </source>
</evidence>
<dbReference type="PANTHER" id="PTHR21716">
    <property type="entry name" value="TRANSMEMBRANE PROTEIN"/>
    <property type="match status" value="1"/>
</dbReference>
<evidence type="ECO:0000256" key="3">
    <source>
        <dbReference type="ARBA" id="ARBA00022448"/>
    </source>
</evidence>
<evidence type="ECO:0000256" key="9">
    <source>
        <dbReference type="SAM" id="Phobius"/>
    </source>
</evidence>
<accession>A0ABT7M4F0</accession>
<organism evidence="10 11">
    <name type="scientific">Actinomycetospora termitidis</name>
    <dbReference type="NCBI Taxonomy" id="3053470"/>
    <lineage>
        <taxon>Bacteria</taxon>
        <taxon>Bacillati</taxon>
        <taxon>Actinomycetota</taxon>
        <taxon>Actinomycetes</taxon>
        <taxon>Pseudonocardiales</taxon>
        <taxon>Pseudonocardiaceae</taxon>
        <taxon>Actinomycetospora</taxon>
    </lineage>
</organism>
<dbReference type="EMBL" id="JASVWF010000001">
    <property type="protein sequence ID" value="MDL5155557.1"/>
    <property type="molecule type" value="Genomic_DNA"/>
</dbReference>
<feature type="transmembrane region" description="Helical" evidence="9">
    <location>
        <begin position="174"/>
        <end position="192"/>
    </location>
</feature>
<keyword evidence="5 9" id="KW-0812">Transmembrane</keyword>
<feature type="transmembrane region" description="Helical" evidence="9">
    <location>
        <begin position="289"/>
        <end position="306"/>
    </location>
</feature>
<feature type="region of interest" description="Disordered" evidence="8">
    <location>
        <begin position="368"/>
        <end position="443"/>
    </location>
</feature>
<evidence type="ECO:0000313" key="10">
    <source>
        <dbReference type="EMBL" id="MDL5155557.1"/>
    </source>
</evidence>
<keyword evidence="6 9" id="KW-1133">Transmembrane helix</keyword>
<feature type="transmembrane region" description="Helical" evidence="9">
    <location>
        <begin position="84"/>
        <end position="109"/>
    </location>
</feature>
<proteinExistence type="inferred from homology"/>
<comment type="caution">
    <text evidence="10">The sequence shown here is derived from an EMBL/GenBank/DDBJ whole genome shotgun (WGS) entry which is preliminary data.</text>
</comment>
<keyword evidence="7 9" id="KW-0472">Membrane</keyword>
<gene>
    <name evidence="10" type="ORF">QRT03_06305</name>
</gene>
<sequence length="443" mass="45423">MTQEIPVPPGPARPAGRSSRGRLIGDGLAWTAQWSGRLVLTALGVVLVGLVIGELWSVVLPVLLGLIIATVLEPPATWLRQHRVPPLLAAIIVVVGALAIVGGIITAIAPQVASQIPELVQSATGGVEDVQTWLSETFGLGQSQIGQAVQAGVDQLQNSATAIAGTLVTGLTTVANGLIDLVLALVLAFLFVKDGYRFLPWLRGQVGTGAGGHFAAVGGRAWDRLGGFIRSQAIIGFVDAACIGIGLVILGVPLALPLAVLTFFGAFIPIVGALTAGALSVLIALVSNGVTNALIVLLLILAVQQIEGNLLQPLVQGKGLGLHAAVVILAVTGGSSLAGVVGAFLAVPVVAVTAEIFRYLNEQIDARARSDDEHPTQAPRPTDAELLASSRPRPAGNGRFARWRRRRQEAAGAAPDETVAAEDATNPVRGDGRSGEGAAATNG</sequence>
<keyword evidence="11" id="KW-1185">Reference proteome</keyword>
<evidence type="ECO:0000256" key="7">
    <source>
        <dbReference type="ARBA" id="ARBA00023136"/>
    </source>
</evidence>
<comment type="subcellular location">
    <subcellularLocation>
        <location evidence="1">Cell membrane</location>
        <topology evidence="1">Multi-pass membrane protein</topology>
    </subcellularLocation>
</comment>
<feature type="transmembrane region" description="Helical" evidence="9">
    <location>
        <begin position="39"/>
        <end position="72"/>
    </location>
</feature>
<reference evidence="10 11" key="1">
    <citation type="submission" date="2023-06" db="EMBL/GenBank/DDBJ databases">
        <title>Actinomycetospora Odt1-22.</title>
        <authorList>
            <person name="Supong K."/>
        </authorList>
    </citation>
    <scope>NUCLEOTIDE SEQUENCE [LARGE SCALE GENOMIC DNA]</scope>
    <source>
        <strain evidence="10 11">Odt1-22</strain>
    </source>
</reference>
<dbReference type="RefSeq" id="WP_286051634.1">
    <property type="nucleotide sequence ID" value="NZ_JASVWF010000001.1"/>
</dbReference>
<evidence type="ECO:0000313" key="11">
    <source>
        <dbReference type="Proteomes" id="UP001231924"/>
    </source>
</evidence>
<protein>
    <submittedName>
        <fullName evidence="10">AI-2E family transporter</fullName>
    </submittedName>
</protein>
<dbReference type="PANTHER" id="PTHR21716:SF53">
    <property type="entry name" value="PERMEASE PERM-RELATED"/>
    <property type="match status" value="1"/>
</dbReference>
<dbReference type="Proteomes" id="UP001231924">
    <property type="component" value="Unassembled WGS sequence"/>
</dbReference>
<feature type="transmembrane region" description="Helical" evidence="9">
    <location>
        <begin position="258"/>
        <end position="282"/>
    </location>
</feature>
<name>A0ABT7M4F0_9PSEU</name>
<dbReference type="Pfam" id="PF01594">
    <property type="entry name" value="AI-2E_transport"/>
    <property type="match status" value="1"/>
</dbReference>
<keyword evidence="3" id="KW-0813">Transport</keyword>
<comment type="similarity">
    <text evidence="2">Belongs to the autoinducer-2 exporter (AI-2E) (TC 2.A.86) family.</text>
</comment>
<keyword evidence="4" id="KW-1003">Cell membrane</keyword>
<evidence type="ECO:0000256" key="4">
    <source>
        <dbReference type="ARBA" id="ARBA00022475"/>
    </source>
</evidence>